<keyword evidence="2" id="KW-0560">Oxidoreductase</keyword>
<organism evidence="3 4">
    <name type="scientific">Sphaerisporangium dianthi</name>
    <dbReference type="NCBI Taxonomy" id="1436120"/>
    <lineage>
        <taxon>Bacteria</taxon>
        <taxon>Bacillati</taxon>
        <taxon>Actinomycetota</taxon>
        <taxon>Actinomycetes</taxon>
        <taxon>Streptosporangiales</taxon>
        <taxon>Streptosporangiaceae</taxon>
        <taxon>Sphaerisporangium</taxon>
    </lineage>
</organism>
<dbReference type="PANTHER" id="PTHR24321:SF8">
    <property type="entry name" value="ESTRADIOL 17-BETA-DEHYDROGENASE 8-RELATED"/>
    <property type="match status" value="1"/>
</dbReference>
<comment type="similarity">
    <text evidence="1">Belongs to the short-chain dehydrogenases/reductases (SDR) family.</text>
</comment>
<comment type="caution">
    <text evidence="3">The sequence shown here is derived from an EMBL/GenBank/DDBJ whole genome shotgun (WGS) entry which is preliminary data.</text>
</comment>
<dbReference type="CDD" id="cd05233">
    <property type="entry name" value="SDR_c"/>
    <property type="match status" value="1"/>
</dbReference>
<proteinExistence type="inferred from homology"/>
<dbReference type="PRINTS" id="PR00081">
    <property type="entry name" value="GDHRDH"/>
</dbReference>
<dbReference type="PANTHER" id="PTHR24321">
    <property type="entry name" value="DEHYDROGENASES, SHORT CHAIN"/>
    <property type="match status" value="1"/>
</dbReference>
<gene>
    <name evidence="3" type="ORF">ACFO60_33545</name>
</gene>
<dbReference type="InterPro" id="IPR002347">
    <property type="entry name" value="SDR_fam"/>
</dbReference>
<dbReference type="InterPro" id="IPR020904">
    <property type="entry name" value="Sc_DH/Rdtase_CS"/>
</dbReference>
<dbReference type="InterPro" id="IPR030981">
    <property type="entry name" value="SDR_subfam_2"/>
</dbReference>
<dbReference type="PROSITE" id="PS00061">
    <property type="entry name" value="ADH_SHORT"/>
    <property type="match status" value="1"/>
</dbReference>
<dbReference type="EMBL" id="JBHSFP010000034">
    <property type="protein sequence ID" value="MFC4535714.1"/>
    <property type="molecule type" value="Genomic_DNA"/>
</dbReference>
<evidence type="ECO:0000313" key="3">
    <source>
        <dbReference type="EMBL" id="MFC4535714.1"/>
    </source>
</evidence>
<dbReference type="Pfam" id="PF13561">
    <property type="entry name" value="adh_short_C2"/>
    <property type="match status" value="1"/>
</dbReference>
<dbReference type="RefSeq" id="WP_380848814.1">
    <property type="nucleotide sequence ID" value="NZ_JBHSFP010000034.1"/>
</dbReference>
<reference evidence="4" key="1">
    <citation type="journal article" date="2019" name="Int. J. Syst. Evol. Microbiol.">
        <title>The Global Catalogue of Microorganisms (GCM) 10K type strain sequencing project: providing services to taxonomists for standard genome sequencing and annotation.</title>
        <authorList>
            <consortium name="The Broad Institute Genomics Platform"/>
            <consortium name="The Broad Institute Genome Sequencing Center for Infectious Disease"/>
            <person name="Wu L."/>
            <person name="Ma J."/>
        </authorList>
    </citation>
    <scope>NUCLEOTIDE SEQUENCE [LARGE SCALE GENOMIC DNA]</scope>
    <source>
        <strain evidence="4">CGMCC 4.7132</strain>
    </source>
</reference>
<dbReference type="InterPro" id="IPR036291">
    <property type="entry name" value="NAD(P)-bd_dom_sf"/>
</dbReference>
<sequence>MPGVTGPDAGGRVALVTGAGRGIGAATVRALCAKGYRVVAVDSCAGDGPARPAGVTYPLATTRDLQALVNDHPGAVVPYVADVCDRDALDRAAAMAVDRFGRLDAAVGAAAVIVGGLPLWETPAAHLRTLLDADVLGLWNTAAVCVPRMLEGPEPGGCRFVAVASAAGSHGLFRLSAYTMAKHAVVGLVRGLAADLVGTGMTAVAVSPGSTRTRMLAATAGMYGLDGVDDFASSQLLRRLIEPGEIAATIAFCCSPEGGVLNGSVVSADGGFAP</sequence>
<protein>
    <submittedName>
        <fullName evidence="3">Mycofactocin-coupled SDR family oxidoreductase</fullName>
    </submittedName>
</protein>
<accession>A0ABV9CT47</accession>
<dbReference type="Gene3D" id="3.40.50.720">
    <property type="entry name" value="NAD(P)-binding Rossmann-like Domain"/>
    <property type="match status" value="1"/>
</dbReference>
<evidence type="ECO:0000256" key="2">
    <source>
        <dbReference type="ARBA" id="ARBA00023002"/>
    </source>
</evidence>
<dbReference type="Proteomes" id="UP001596004">
    <property type="component" value="Unassembled WGS sequence"/>
</dbReference>
<dbReference type="NCBIfam" id="NF040491">
    <property type="entry name" value="SDR_subfam_4"/>
    <property type="match status" value="1"/>
</dbReference>
<evidence type="ECO:0000313" key="4">
    <source>
        <dbReference type="Proteomes" id="UP001596004"/>
    </source>
</evidence>
<dbReference type="NCBIfam" id="TIGR04504">
    <property type="entry name" value="SDR_subfam_2"/>
    <property type="match status" value="1"/>
</dbReference>
<keyword evidence="4" id="KW-1185">Reference proteome</keyword>
<dbReference type="SUPFAM" id="SSF51735">
    <property type="entry name" value="NAD(P)-binding Rossmann-fold domains"/>
    <property type="match status" value="1"/>
</dbReference>
<evidence type="ECO:0000256" key="1">
    <source>
        <dbReference type="ARBA" id="ARBA00006484"/>
    </source>
</evidence>
<name>A0ABV9CT47_9ACTN</name>